<gene>
    <name evidence="2" type="ORF">MNBD_GAMMA12-709</name>
</gene>
<feature type="transmembrane region" description="Helical" evidence="1">
    <location>
        <begin position="7"/>
        <end position="28"/>
    </location>
</feature>
<protein>
    <submittedName>
        <fullName evidence="2">Uncharacterized protein</fullName>
    </submittedName>
</protein>
<dbReference type="AlphaFoldDB" id="A0A3B0Z2D9"/>
<reference evidence="2" key="1">
    <citation type="submission" date="2018-06" db="EMBL/GenBank/DDBJ databases">
        <authorList>
            <person name="Zhirakovskaya E."/>
        </authorList>
    </citation>
    <scope>NUCLEOTIDE SEQUENCE</scope>
</reference>
<name>A0A3B0Z2D9_9ZZZZ</name>
<evidence type="ECO:0000256" key="1">
    <source>
        <dbReference type="SAM" id="Phobius"/>
    </source>
</evidence>
<keyword evidence="1" id="KW-1133">Transmembrane helix</keyword>
<keyword evidence="1" id="KW-0812">Transmembrane</keyword>
<accession>A0A3B0Z2D9</accession>
<sequence length="217" mass="25266">MDKRNHYFTLNCLTKMTIFIVMTLLLYACSSERTANIENFRNALNQKFHLKKQKMCFSDIGFRFPVAISNKEKSTSQLMAKLNALTSAGLVHRKKIIKQLKRNRRGINMGFAFNYRLTGSGYEASKRVRTNKKWVRKFCYANSHANKIISFSQPKTLKNKTTTQVVYSLTLTKVAKWARGKKFLTQFPQVKKHIDLITQPVQHKATLQLGKERWIIQ</sequence>
<dbReference type="PROSITE" id="PS51257">
    <property type="entry name" value="PROKAR_LIPOPROTEIN"/>
    <property type="match status" value="1"/>
</dbReference>
<proteinExistence type="predicted"/>
<evidence type="ECO:0000313" key="2">
    <source>
        <dbReference type="EMBL" id="VAW81632.1"/>
    </source>
</evidence>
<organism evidence="2">
    <name type="scientific">hydrothermal vent metagenome</name>
    <dbReference type="NCBI Taxonomy" id="652676"/>
    <lineage>
        <taxon>unclassified sequences</taxon>
        <taxon>metagenomes</taxon>
        <taxon>ecological metagenomes</taxon>
    </lineage>
</organism>
<dbReference type="EMBL" id="UOFL01000222">
    <property type="protein sequence ID" value="VAW81632.1"/>
    <property type="molecule type" value="Genomic_DNA"/>
</dbReference>
<keyword evidence="1" id="KW-0472">Membrane</keyword>